<evidence type="ECO:0000256" key="16">
    <source>
        <dbReference type="ARBA" id="ARBA00023014"/>
    </source>
</evidence>
<dbReference type="Pfam" id="PF00072">
    <property type="entry name" value="Response_reg"/>
    <property type="match status" value="1"/>
</dbReference>
<dbReference type="PROSITE" id="PS50110">
    <property type="entry name" value="RESPONSE_REGULATORY"/>
    <property type="match status" value="1"/>
</dbReference>
<dbReference type="SUPFAM" id="SSF52172">
    <property type="entry name" value="CheY-like"/>
    <property type="match status" value="1"/>
</dbReference>
<dbReference type="NCBIfam" id="TIGR00229">
    <property type="entry name" value="sensory_box"/>
    <property type="match status" value="1"/>
</dbReference>
<evidence type="ECO:0000256" key="10">
    <source>
        <dbReference type="ARBA" id="ARBA00022723"/>
    </source>
</evidence>
<dbReference type="PRINTS" id="PR00344">
    <property type="entry name" value="BCTRLSENSOR"/>
</dbReference>
<keyword evidence="11" id="KW-0547">Nucleotide-binding</keyword>
<dbReference type="CDD" id="cd16917">
    <property type="entry name" value="HATPase_UhpB-NarQ-NarX-like"/>
    <property type="match status" value="1"/>
</dbReference>
<dbReference type="PROSITE" id="PS50109">
    <property type="entry name" value="HIS_KIN"/>
    <property type="match status" value="1"/>
</dbReference>
<keyword evidence="12" id="KW-0418">Kinase</keyword>
<dbReference type="Gene3D" id="3.30.565.10">
    <property type="entry name" value="Histidine kinase-like ATPase, C-terminal domain"/>
    <property type="match status" value="1"/>
</dbReference>
<dbReference type="Gene3D" id="3.40.50.2300">
    <property type="match status" value="1"/>
</dbReference>
<evidence type="ECO:0000256" key="1">
    <source>
        <dbReference type="ARBA" id="ARBA00000085"/>
    </source>
</evidence>
<evidence type="ECO:0000256" key="19">
    <source>
        <dbReference type="PROSITE-ProRule" id="PRU00169"/>
    </source>
</evidence>
<dbReference type="EMBL" id="SKFH01000012">
    <property type="protein sequence ID" value="TCZ71803.1"/>
    <property type="molecule type" value="Genomic_DNA"/>
</dbReference>
<comment type="subcellular location">
    <subcellularLocation>
        <location evidence="3">Cytoplasm</location>
    </subcellularLocation>
</comment>
<dbReference type="InterPro" id="IPR011712">
    <property type="entry name" value="Sig_transdc_His_kin_sub3_dim/P"/>
</dbReference>
<dbReference type="SUPFAM" id="SSF55874">
    <property type="entry name" value="ATPase domain of HSP90 chaperone/DNA topoisomerase II/histidine kinase"/>
    <property type="match status" value="1"/>
</dbReference>
<keyword evidence="7" id="KW-0963">Cytoplasm</keyword>
<evidence type="ECO:0000256" key="5">
    <source>
        <dbReference type="ARBA" id="ARBA00017322"/>
    </source>
</evidence>
<dbReference type="AlphaFoldDB" id="A0A4R4E4D8"/>
<evidence type="ECO:0000256" key="12">
    <source>
        <dbReference type="ARBA" id="ARBA00022777"/>
    </source>
</evidence>
<keyword evidence="13" id="KW-0067">ATP-binding</keyword>
<feature type="domain" description="Histidine kinase" evidence="20">
    <location>
        <begin position="287"/>
        <end position="477"/>
    </location>
</feature>
<dbReference type="GO" id="GO:0005737">
    <property type="term" value="C:cytoplasm"/>
    <property type="evidence" value="ECO:0007669"/>
    <property type="project" value="UniProtKB-SubCell"/>
</dbReference>
<keyword evidence="8 19" id="KW-0597">Phosphoprotein</keyword>
<dbReference type="GO" id="GO:0046983">
    <property type="term" value="F:protein dimerization activity"/>
    <property type="evidence" value="ECO:0007669"/>
    <property type="project" value="InterPro"/>
</dbReference>
<evidence type="ECO:0000256" key="17">
    <source>
        <dbReference type="ARBA" id="ARBA00024827"/>
    </source>
</evidence>
<feature type="domain" description="Response regulatory" evidence="21">
    <location>
        <begin position="6"/>
        <end position="123"/>
    </location>
</feature>
<dbReference type="Pfam" id="PF08447">
    <property type="entry name" value="PAS_3"/>
    <property type="match status" value="1"/>
</dbReference>
<evidence type="ECO:0000259" key="21">
    <source>
        <dbReference type="PROSITE" id="PS50110"/>
    </source>
</evidence>
<evidence type="ECO:0000313" key="25">
    <source>
        <dbReference type="Proteomes" id="UP000295164"/>
    </source>
</evidence>
<feature type="domain" description="PAS" evidence="22">
    <location>
        <begin position="136"/>
        <end position="208"/>
    </location>
</feature>
<dbReference type="OrthoDB" id="1489936at2"/>
<dbReference type="InterPro" id="IPR050482">
    <property type="entry name" value="Sensor_HK_TwoCompSys"/>
</dbReference>
<evidence type="ECO:0000256" key="15">
    <source>
        <dbReference type="ARBA" id="ARBA00023012"/>
    </source>
</evidence>
<dbReference type="GO" id="GO:0005524">
    <property type="term" value="F:ATP binding"/>
    <property type="evidence" value="ECO:0007669"/>
    <property type="project" value="UniProtKB-KW"/>
</dbReference>
<dbReference type="InterPro" id="IPR001610">
    <property type="entry name" value="PAC"/>
</dbReference>
<keyword evidence="14" id="KW-0408">Iron</keyword>
<keyword evidence="9" id="KW-0808">Transferase</keyword>
<evidence type="ECO:0000256" key="3">
    <source>
        <dbReference type="ARBA" id="ARBA00004496"/>
    </source>
</evidence>
<dbReference type="CDD" id="cd00156">
    <property type="entry name" value="REC"/>
    <property type="match status" value="1"/>
</dbReference>
<name>A0A4R4E4D8_9BACT</name>
<protein>
    <recommendedName>
        <fullName evidence="5">Oxygen sensor histidine kinase NreB</fullName>
        <ecNumber evidence="4">2.7.13.3</ecNumber>
    </recommendedName>
    <alternativeName>
        <fullName evidence="18">Nitrogen regulation protein B</fullName>
    </alternativeName>
</protein>
<dbReference type="Gene3D" id="1.20.5.1930">
    <property type="match status" value="1"/>
</dbReference>
<dbReference type="Pfam" id="PF02518">
    <property type="entry name" value="HATPase_c"/>
    <property type="match status" value="1"/>
</dbReference>
<dbReference type="InterPro" id="IPR036890">
    <property type="entry name" value="HATPase_C_sf"/>
</dbReference>
<dbReference type="SMART" id="SM00448">
    <property type="entry name" value="REC"/>
    <property type="match status" value="1"/>
</dbReference>
<dbReference type="GO" id="GO:0016020">
    <property type="term" value="C:membrane"/>
    <property type="evidence" value="ECO:0007669"/>
    <property type="project" value="InterPro"/>
</dbReference>
<sequence>MSAPLSLLIVEDNPGDLLLLKEHLRLLPVAFSAVREAATLAEAGRQIEAAKPDLILLDLFLPDSNGTDTFQHLFEQAPEVPIVVFSGLTDAHTAINTIQQGAQDYIVKGDYDERLLAKVIQYSIERHAIRLKLQASIDRYHLVAKATSDVVWDWDLVTNENWFNENFELQFGYAQDALQSSINDWLDRLHPDDHDRVLTSIHNAINEGRQHWEEEYRFRRADGTYARILDRGYTLYDEQNKPFRMIGSMQDITHLKELQERITSEQVRYQRGITETTIRAQEQERAGIGRELHDNINQILASCKLMTEMALREQHLRETLLPRTVNHLNTAIEEIRKLSRELVPPPFDEVGLDEGLRALIESTDGIGGTHIRLCVNGDAARIEPAIRLVLYRIVQEQLHNIQKYAAAAEATVALSISDASVRLEVSDNGAGFDPSVKKSGIGLRNIRNRAQLHGGGLTIDAAPGLGCTLTVEIPLPGKTMPGELVNGEQ</sequence>
<evidence type="ECO:0000256" key="2">
    <source>
        <dbReference type="ARBA" id="ARBA00001966"/>
    </source>
</evidence>
<dbReference type="InterPro" id="IPR001789">
    <property type="entry name" value="Sig_transdc_resp-reg_receiver"/>
</dbReference>
<feature type="domain" description="PAC" evidence="23">
    <location>
        <begin position="212"/>
        <end position="264"/>
    </location>
</feature>
<evidence type="ECO:0000256" key="6">
    <source>
        <dbReference type="ARBA" id="ARBA00022485"/>
    </source>
</evidence>
<dbReference type="Pfam" id="PF07730">
    <property type="entry name" value="HisKA_3"/>
    <property type="match status" value="1"/>
</dbReference>
<evidence type="ECO:0000259" key="22">
    <source>
        <dbReference type="PROSITE" id="PS50112"/>
    </source>
</evidence>
<evidence type="ECO:0000259" key="20">
    <source>
        <dbReference type="PROSITE" id="PS50109"/>
    </source>
</evidence>
<reference evidence="24 25" key="1">
    <citation type="submission" date="2019-03" db="EMBL/GenBank/DDBJ databases">
        <authorList>
            <person name="Kim M.K.M."/>
        </authorList>
    </citation>
    <scope>NUCLEOTIDE SEQUENCE [LARGE SCALE GENOMIC DNA]</scope>
    <source>
        <strain evidence="24 25">17J68-15</strain>
    </source>
</reference>
<keyword evidence="10" id="KW-0479">Metal-binding</keyword>
<dbReference type="PANTHER" id="PTHR24421:SF10">
    <property type="entry name" value="NITRATE_NITRITE SENSOR PROTEIN NARQ"/>
    <property type="match status" value="1"/>
</dbReference>
<dbReference type="InterPro" id="IPR000014">
    <property type="entry name" value="PAS"/>
</dbReference>
<dbReference type="InterPro" id="IPR003594">
    <property type="entry name" value="HATPase_dom"/>
</dbReference>
<keyword evidence="15" id="KW-0902">Two-component regulatory system</keyword>
<dbReference type="InterPro" id="IPR004358">
    <property type="entry name" value="Sig_transdc_His_kin-like_C"/>
</dbReference>
<feature type="modified residue" description="4-aspartylphosphate" evidence="19">
    <location>
        <position position="58"/>
    </location>
</feature>
<dbReference type="RefSeq" id="WP_131851956.1">
    <property type="nucleotide sequence ID" value="NZ_SKFH01000012.1"/>
</dbReference>
<keyword evidence="6" id="KW-0004">4Fe-4S</keyword>
<dbReference type="SUPFAM" id="SSF55785">
    <property type="entry name" value="PYP-like sensor domain (PAS domain)"/>
    <property type="match status" value="1"/>
</dbReference>
<dbReference type="InterPro" id="IPR000700">
    <property type="entry name" value="PAS-assoc_C"/>
</dbReference>
<dbReference type="GO" id="GO:0051539">
    <property type="term" value="F:4 iron, 4 sulfur cluster binding"/>
    <property type="evidence" value="ECO:0007669"/>
    <property type="project" value="UniProtKB-KW"/>
</dbReference>
<dbReference type="InterPro" id="IPR011006">
    <property type="entry name" value="CheY-like_superfamily"/>
</dbReference>
<keyword evidence="16" id="KW-0411">Iron-sulfur</keyword>
<gene>
    <name evidence="24" type="ORF">E0486_09645</name>
</gene>
<dbReference type="CDD" id="cd00130">
    <property type="entry name" value="PAS"/>
    <property type="match status" value="1"/>
</dbReference>
<keyword evidence="25" id="KW-1185">Reference proteome</keyword>
<proteinExistence type="predicted"/>
<dbReference type="InterPro" id="IPR035965">
    <property type="entry name" value="PAS-like_dom_sf"/>
</dbReference>
<evidence type="ECO:0000256" key="8">
    <source>
        <dbReference type="ARBA" id="ARBA00022553"/>
    </source>
</evidence>
<comment type="catalytic activity">
    <reaction evidence="1">
        <text>ATP + protein L-histidine = ADP + protein N-phospho-L-histidine.</text>
        <dbReference type="EC" id="2.7.13.3"/>
    </reaction>
</comment>
<dbReference type="PROSITE" id="PS50113">
    <property type="entry name" value="PAC"/>
    <property type="match status" value="1"/>
</dbReference>
<dbReference type="InterPro" id="IPR005467">
    <property type="entry name" value="His_kinase_dom"/>
</dbReference>
<dbReference type="Gene3D" id="3.30.450.20">
    <property type="entry name" value="PAS domain"/>
    <property type="match status" value="1"/>
</dbReference>
<comment type="cofactor">
    <cofactor evidence="2">
        <name>[4Fe-4S] cluster</name>
        <dbReference type="ChEBI" id="CHEBI:49883"/>
    </cofactor>
</comment>
<comment type="function">
    <text evidence="17">Member of the two-component regulatory system NreB/NreC involved in the control of dissimilatory nitrate/nitrite reduction in response to oxygen. NreB functions as a direct oxygen sensor histidine kinase which is autophosphorylated, in the absence of oxygen, probably at the conserved histidine residue, and transfers its phosphate group probably to a conserved aspartate residue of NreC. NreB/NreC activates the expression of the nitrate (narGHJI) and nitrite (nir) reductase operons, as well as the putative nitrate transporter gene narT.</text>
</comment>
<dbReference type="PROSITE" id="PS50112">
    <property type="entry name" value="PAS"/>
    <property type="match status" value="1"/>
</dbReference>
<comment type="caution">
    <text evidence="24">The sequence shown here is derived from an EMBL/GenBank/DDBJ whole genome shotgun (WGS) entry which is preliminary data.</text>
</comment>
<accession>A0A4R4E4D8</accession>
<dbReference type="SMART" id="SM00091">
    <property type="entry name" value="PAS"/>
    <property type="match status" value="1"/>
</dbReference>
<evidence type="ECO:0000256" key="11">
    <source>
        <dbReference type="ARBA" id="ARBA00022741"/>
    </source>
</evidence>
<dbReference type="Proteomes" id="UP000295164">
    <property type="component" value="Unassembled WGS sequence"/>
</dbReference>
<dbReference type="SMART" id="SM00387">
    <property type="entry name" value="HATPase_c"/>
    <property type="match status" value="1"/>
</dbReference>
<evidence type="ECO:0000313" key="24">
    <source>
        <dbReference type="EMBL" id="TCZ71803.1"/>
    </source>
</evidence>
<evidence type="ECO:0000256" key="14">
    <source>
        <dbReference type="ARBA" id="ARBA00023004"/>
    </source>
</evidence>
<evidence type="ECO:0000256" key="18">
    <source>
        <dbReference type="ARBA" id="ARBA00030800"/>
    </source>
</evidence>
<evidence type="ECO:0000256" key="4">
    <source>
        <dbReference type="ARBA" id="ARBA00012438"/>
    </source>
</evidence>
<dbReference type="EC" id="2.7.13.3" evidence="4"/>
<dbReference type="InterPro" id="IPR013655">
    <property type="entry name" value="PAS_fold_3"/>
</dbReference>
<dbReference type="GO" id="GO:0000155">
    <property type="term" value="F:phosphorelay sensor kinase activity"/>
    <property type="evidence" value="ECO:0007669"/>
    <property type="project" value="InterPro"/>
</dbReference>
<dbReference type="PANTHER" id="PTHR24421">
    <property type="entry name" value="NITRATE/NITRITE SENSOR PROTEIN NARX-RELATED"/>
    <property type="match status" value="1"/>
</dbReference>
<dbReference type="GO" id="GO:0046872">
    <property type="term" value="F:metal ion binding"/>
    <property type="evidence" value="ECO:0007669"/>
    <property type="project" value="UniProtKB-KW"/>
</dbReference>
<evidence type="ECO:0000256" key="13">
    <source>
        <dbReference type="ARBA" id="ARBA00022840"/>
    </source>
</evidence>
<organism evidence="24 25">
    <name type="scientific">Flaviaesturariibacter aridisoli</name>
    <dbReference type="NCBI Taxonomy" id="2545761"/>
    <lineage>
        <taxon>Bacteria</taxon>
        <taxon>Pseudomonadati</taxon>
        <taxon>Bacteroidota</taxon>
        <taxon>Chitinophagia</taxon>
        <taxon>Chitinophagales</taxon>
        <taxon>Chitinophagaceae</taxon>
        <taxon>Flaviaestuariibacter</taxon>
    </lineage>
</organism>
<dbReference type="SMART" id="SM00086">
    <property type="entry name" value="PAC"/>
    <property type="match status" value="1"/>
</dbReference>
<evidence type="ECO:0000256" key="9">
    <source>
        <dbReference type="ARBA" id="ARBA00022679"/>
    </source>
</evidence>
<evidence type="ECO:0000256" key="7">
    <source>
        <dbReference type="ARBA" id="ARBA00022490"/>
    </source>
</evidence>
<evidence type="ECO:0000259" key="23">
    <source>
        <dbReference type="PROSITE" id="PS50113"/>
    </source>
</evidence>